<name>A0A1X7VY65_AMPQE</name>
<proteinExistence type="predicted"/>
<dbReference type="AlphaFoldDB" id="A0A1X7VY65"/>
<evidence type="ECO:0000313" key="1">
    <source>
        <dbReference type="EnsemblMetazoa" id="Aqu2.1.44394_001"/>
    </source>
</evidence>
<protein>
    <submittedName>
        <fullName evidence="1">Uncharacterized protein</fullName>
    </submittedName>
</protein>
<organism evidence="1">
    <name type="scientific">Amphimedon queenslandica</name>
    <name type="common">Sponge</name>
    <dbReference type="NCBI Taxonomy" id="400682"/>
    <lineage>
        <taxon>Eukaryota</taxon>
        <taxon>Metazoa</taxon>
        <taxon>Porifera</taxon>
        <taxon>Demospongiae</taxon>
        <taxon>Heteroscleromorpha</taxon>
        <taxon>Haplosclerida</taxon>
        <taxon>Niphatidae</taxon>
        <taxon>Amphimedon</taxon>
    </lineage>
</organism>
<reference evidence="1" key="1">
    <citation type="submission" date="2017-05" db="UniProtKB">
        <authorList>
            <consortium name="EnsemblMetazoa"/>
        </authorList>
    </citation>
    <scope>IDENTIFICATION</scope>
</reference>
<dbReference type="EnsemblMetazoa" id="Aqu2.1.44394_001">
    <property type="protein sequence ID" value="Aqu2.1.44394_001"/>
    <property type="gene ID" value="Aqu2.1.44394"/>
</dbReference>
<accession>A0A1X7VY65</accession>
<sequence>MQGDWVEDAERLEQIFVANAIASEDVQRAILLMNVGPTSYQLIETVSLPRKPTDYLFSVLFKIVKSYFHPKPSPIMKCF</sequence>
<dbReference type="InParanoid" id="A0A1X7VY65"/>